<proteinExistence type="predicted"/>
<dbReference type="Pfam" id="PF14930">
    <property type="entry name" value="Qn_am_d_aII"/>
    <property type="match status" value="1"/>
</dbReference>
<dbReference type="InterPro" id="IPR014756">
    <property type="entry name" value="Ig_E-set"/>
</dbReference>
<dbReference type="InterPro" id="IPR036909">
    <property type="entry name" value="Cyt_c-like_dom_sf"/>
</dbReference>
<dbReference type="SUPFAM" id="SSF81296">
    <property type="entry name" value="E set domains"/>
    <property type="match status" value="1"/>
</dbReference>
<dbReference type="SUPFAM" id="SSF69298">
    <property type="entry name" value="Quinohemoprotein amine dehydrogenase A chain, domain 3"/>
    <property type="match status" value="1"/>
</dbReference>
<dbReference type="InterPro" id="IPR013783">
    <property type="entry name" value="Ig-like_fold"/>
</dbReference>
<evidence type="ECO:0000313" key="6">
    <source>
        <dbReference type="Proteomes" id="UP001205601"/>
    </source>
</evidence>
<dbReference type="Gene3D" id="2.40.128.120">
    <property type="entry name" value="Quinohemoprotein amine dehydrogenase alpha subunit, domain 2"/>
    <property type="match status" value="1"/>
</dbReference>
<reference evidence="6" key="1">
    <citation type="submission" date="2023-07" db="EMBL/GenBank/DDBJ databases">
        <title>Defluviimonas sediminis sp. nov., isolated from mangrove sediment.</title>
        <authorList>
            <person name="Liu L."/>
            <person name="Li J."/>
            <person name="Huang Y."/>
            <person name="Pan J."/>
            <person name="Li M."/>
        </authorList>
    </citation>
    <scope>NUCLEOTIDE SEQUENCE [LARGE SCALE GENOMIC DNA]</scope>
    <source>
        <strain evidence="6">FT324</strain>
    </source>
</reference>
<evidence type="ECO:0000313" key="5">
    <source>
        <dbReference type="EMBL" id="MCT8328058.1"/>
    </source>
</evidence>
<organism evidence="5 6">
    <name type="scientific">Albidovulum sediminis</name>
    <dbReference type="NCBI Taxonomy" id="3066345"/>
    <lineage>
        <taxon>Bacteria</taxon>
        <taxon>Pseudomonadati</taxon>
        <taxon>Pseudomonadota</taxon>
        <taxon>Alphaproteobacteria</taxon>
        <taxon>Rhodobacterales</taxon>
        <taxon>Paracoccaceae</taxon>
        <taxon>Albidovulum</taxon>
    </lineage>
</organism>
<dbReference type="Proteomes" id="UP001205601">
    <property type="component" value="Unassembled WGS sequence"/>
</dbReference>
<feature type="domain" description="Quinohemoprotein amine dehydrogenase alpha subunit" evidence="4">
    <location>
        <begin position="206"/>
        <end position="308"/>
    </location>
</feature>
<gene>
    <name evidence="5" type="primary">peaA</name>
    <name evidence="5" type="ORF">N5I32_00860</name>
</gene>
<keyword evidence="6" id="KW-1185">Reference proteome</keyword>
<dbReference type="InterPro" id="IPR009111">
    <property type="entry name" value="QH-AmDH_asu_dom2"/>
</dbReference>
<keyword evidence="1" id="KW-0732">Signal</keyword>
<protein>
    <submittedName>
        <fullName evidence="5">Quinohemoprotein amine dehydrogenase subunit alpha</fullName>
    </submittedName>
</protein>
<evidence type="ECO:0000259" key="3">
    <source>
        <dbReference type="Pfam" id="PF09100"/>
    </source>
</evidence>
<dbReference type="EMBL" id="JAOCQF010000001">
    <property type="protein sequence ID" value="MCT8328058.1"/>
    <property type="molecule type" value="Genomic_DNA"/>
</dbReference>
<evidence type="ECO:0000259" key="2">
    <source>
        <dbReference type="Pfam" id="PF09098"/>
    </source>
</evidence>
<accession>A0ABT2NGL1</accession>
<dbReference type="RefSeq" id="WP_261493504.1">
    <property type="nucleotide sequence ID" value="NZ_JAOCQF010000001.1"/>
</dbReference>
<evidence type="ECO:0000259" key="4">
    <source>
        <dbReference type="Pfam" id="PF14930"/>
    </source>
</evidence>
<feature type="domain" description="Quinohemoprotein amine dehydrogenase alpha subunit" evidence="3">
    <location>
        <begin position="389"/>
        <end position="516"/>
    </location>
</feature>
<dbReference type="InterPro" id="IPR023887">
    <property type="entry name" value="QH-AmDH_asu"/>
</dbReference>
<feature type="signal peptide" evidence="1">
    <location>
        <begin position="1"/>
        <end position="31"/>
    </location>
</feature>
<dbReference type="SUPFAM" id="SSF46626">
    <property type="entry name" value="Cytochrome c"/>
    <property type="match status" value="2"/>
</dbReference>
<dbReference type="Pfam" id="PF09098">
    <property type="entry name" value="Dehyd-heme_bind"/>
    <property type="match status" value="1"/>
</dbReference>
<dbReference type="Gene3D" id="1.10.760.10">
    <property type="entry name" value="Cytochrome c-like domain"/>
    <property type="match status" value="1"/>
</dbReference>
<dbReference type="Gene3D" id="2.60.40.10">
    <property type="entry name" value="Immunoglobulins"/>
    <property type="match status" value="1"/>
</dbReference>
<evidence type="ECO:0000256" key="1">
    <source>
        <dbReference type="SAM" id="SignalP"/>
    </source>
</evidence>
<feature type="domain" description="Quinohemoprotein amine dehydrogenase alpha subunit haem binding" evidence="2">
    <location>
        <begin position="35"/>
        <end position="196"/>
    </location>
</feature>
<dbReference type="InterPro" id="IPR036718">
    <property type="entry name" value="H-AmDH_asu_dom2_sf"/>
</dbReference>
<dbReference type="InterPro" id="IPR015182">
    <property type="entry name" value="QH-AmDH_asu_heme-bd_dom"/>
</dbReference>
<dbReference type="NCBIfam" id="TIGR03908">
    <property type="entry name" value="QH_alpha"/>
    <property type="match status" value="1"/>
</dbReference>
<feature type="chain" id="PRO_5046310801" evidence="1">
    <location>
        <begin position="32"/>
        <end position="518"/>
    </location>
</feature>
<dbReference type="Pfam" id="PF09100">
    <property type="entry name" value="Qn_am_d_aIV"/>
    <property type="match status" value="1"/>
</dbReference>
<dbReference type="InterPro" id="IPR015184">
    <property type="entry name" value="QH-AmDH_asu_dom_IV"/>
</dbReference>
<comment type="caution">
    <text evidence="5">The sequence shown here is derived from an EMBL/GenBank/DDBJ whole genome shotgun (WGS) entry which is preliminary data.</text>
</comment>
<sequence>MIPIPHSGPTPARLLLTAAALALSAAAPALAQDAGLLAKACGDCHTAAADGSLSRISGQRKTPEGWLMTIVRMRQSHGADIDRATEAELVRHLADTQGLAPSEAAPYRYALEKDPNAIEGFDEPLGTMCARCHTGARVLLQHRTPEEWRTLIDFHVGQFPTIEYQALGRDREWYKIASTEVTDYLAAGQPLETEAWTAWQAADKPAVAGDWVVLTTLPDAGQAYGRLTVTGDASPYQVAGSLTLADGSNRPVTGQMNLYTGYEWRATLDIGGQSYRQVLALDGAGGIDGRQFLVAQDSLGGRLTGVRADAGARVLGTVPEAVAGLSGAVQVVGAGLDGLTVAGATAEGLQANDFGATVTLGAEAQGLATLSAGDSSVGVALYTAPDRLTVEPEFTIARVGGGSDNGPAAVPAHFSAVGWLNGPDGAAGTEDDIRIGSLSAEWSTSDANETAAMMQDAAYAGTLDPNGLFTPAVAGPNAERPFSTNNAGDLTITAKAGGLEASGRLIVTVQRFIDPPLR</sequence>
<name>A0ABT2NGL1_9RHOB</name>